<evidence type="ECO:0000313" key="2">
    <source>
        <dbReference type="Proteomes" id="UP000076738"/>
    </source>
</evidence>
<reference evidence="1 2" key="1">
    <citation type="journal article" date="2016" name="Mol. Biol. Evol.">
        <title>Comparative Genomics of Early-Diverging Mushroom-Forming Fungi Provides Insights into the Origins of Lignocellulose Decay Capabilities.</title>
        <authorList>
            <person name="Nagy L.G."/>
            <person name="Riley R."/>
            <person name="Tritt A."/>
            <person name="Adam C."/>
            <person name="Daum C."/>
            <person name="Floudas D."/>
            <person name="Sun H."/>
            <person name="Yadav J.S."/>
            <person name="Pangilinan J."/>
            <person name="Larsson K.H."/>
            <person name="Matsuura K."/>
            <person name="Barry K."/>
            <person name="Labutti K."/>
            <person name="Kuo R."/>
            <person name="Ohm R.A."/>
            <person name="Bhattacharya S.S."/>
            <person name="Shirouzu T."/>
            <person name="Yoshinaga Y."/>
            <person name="Martin F.M."/>
            <person name="Grigoriev I.V."/>
            <person name="Hibbett D.S."/>
        </authorList>
    </citation>
    <scope>NUCLEOTIDE SEQUENCE [LARGE SCALE GENOMIC DNA]</scope>
    <source>
        <strain evidence="1 2">TUFC12733</strain>
    </source>
</reference>
<dbReference type="Proteomes" id="UP000076738">
    <property type="component" value="Unassembled WGS sequence"/>
</dbReference>
<evidence type="ECO:0000313" key="1">
    <source>
        <dbReference type="EMBL" id="KZP00418.1"/>
    </source>
</evidence>
<keyword evidence="2" id="KW-1185">Reference proteome</keyword>
<gene>
    <name evidence="1" type="ORF">CALVIDRAFT_275524</name>
</gene>
<protein>
    <submittedName>
        <fullName evidence="1">Uncharacterized protein</fullName>
    </submittedName>
</protein>
<name>A0A167QZW7_CALVF</name>
<dbReference type="EMBL" id="KV417269">
    <property type="protein sequence ID" value="KZP00418.1"/>
    <property type="molecule type" value="Genomic_DNA"/>
</dbReference>
<organism evidence="1 2">
    <name type="scientific">Calocera viscosa (strain TUFC12733)</name>
    <dbReference type="NCBI Taxonomy" id="1330018"/>
    <lineage>
        <taxon>Eukaryota</taxon>
        <taxon>Fungi</taxon>
        <taxon>Dikarya</taxon>
        <taxon>Basidiomycota</taxon>
        <taxon>Agaricomycotina</taxon>
        <taxon>Dacrymycetes</taxon>
        <taxon>Dacrymycetales</taxon>
        <taxon>Dacrymycetaceae</taxon>
        <taxon>Calocera</taxon>
    </lineage>
</organism>
<sequence length="163" mass="18041">MLVLSILAPTGTTKRRASNSAREQCIRRDHGRIVWSAGAHPLLIPLHQGATSRVAQALLYAGTHISSCDMSSHLTLMSHSRRQSGASPRPRTRIIASPPIHRWRCRRDPACRSPYTTTPIIPAMSINPGRVSTSAAITRPFEMQLPYEICPTVLDSLPMPCRR</sequence>
<accession>A0A167QZW7</accession>
<proteinExistence type="predicted"/>
<dbReference type="AlphaFoldDB" id="A0A167QZW7"/>